<evidence type="ECO:0000313" key="2">
    <source>
        <dbReference type="Proteomes" id="UP001281147"/>
    </source>
</evidence>
<dbReference type="EMBL" id="JAUTXU010000132">
    <property type="protein sequence ID" value="KAK3705098.1"/>
    <property type="molecule type" value="Genomic_DNA"/>
</dbReference>
<name>A0ACC3MWD9_9PEZI</name>
<dbReference type="Proteomes" id="UP001281147">
    <property type="component" value="Unassembled WGS sequence"/>
</dbReference>
<organism evidence="1 2">
    <name type="scientific">Vermiconidia calcicola</name>
    <dbReference type="NCBI Taxonomy" id="1690605"/>
    <lineage>
        <taxon>Eukaryota</taxon>
        <taxon>Fungi</taxon>
        <taxon>Dikarya</taxon>
        <taxon>Ascomycota</taxon>
        <taxon>Pezizomycotina</taxon>
        <taxon>Dothideomycetes</taxon>
        <taxon>Dothideomycetidae</taxon>
        <taxon>Mycosphaerellales</taxon>
        <taxon>Extremaceae</taxon>
        <taxon>Vermiconidia</taxon>
    </lineage>
</organism>
<accession>A0ACC3MWD9</accession>
<comment type="caution">
    <text evidence="1">The sequence shown here is derived from an EMBL/GenBank/DDBJ whole genome shotgun (WGS) entry which is preliminary data.</text>
</comment>
<keyword evidence="2" id="KW-1185">Reference proteome</keyword>
<protein>
    <submittedName>
        <fullName evidence="1">Uncharacterized protein</fullName>
    </submittedName>
</protein>
<proteinExistence type="predicted"/>
<reference evidence="1" key="1">
    <citation type="submission" date="2023-07" db="EMBL/GenBank/DDBJ databases">
        <title>Black Yeasts Isolated from many extreme environments.</title>
        <authorList>
            <person name="Coleine C."/>
            <person name="Stajich J.E."/>
            <person name="Selbmann L."/>
        </authorList>
    </citation>
    <scope>NUCLEOTIDE SEQUENCE</scope>
    <source>
        <strain evidence="1">CCFEE 5714</strain>
    </source>
</reference>
<sequence length="234" mass="26907">MKSFTDIIEMTTHLDLEEILPQEADAKQQQQEQQSQMIHLFDLPQELLDKIYEFYSFASPCREGPLKGYVKPAPPAPLRASKKMLKDLAPIYYAGLKEALIQPKVCLTLRTRVPTSGCCFLLGWNLWTIDDRKSLHVWVRDAAEEENEIGWWADVTTLSPKGMIEQSLDKRSRAMESAIRVLSAVVALQNLERVKEKKIRQRLEAVRSRIRKRIDEHCICAVGRLVLTGSEEMR</sequence>
<evidence type="ECO:0000313" key="1">
    <source>
        <dbReference type="EMBL" id="KAK3705098.1"/>
    </source>
</evidence>
<gene>
    <name evidence="1" type="ORF">LTR37_013465</name>
</gene>